<evidence type="ECO:0000256" key="1">
    <source>
        <dbReference type="SAM" id="Phobius"/>
    </source>
</evidence>
<organism evidence="2 3">
    <name type="scientific">Roseivirga pacifica</name>
    <dbReference type="NCBI Taxonomy" id="1267423"/>
    <lineage>
        <taxon>Bacteria</taxon>
        <taxon>Pseudomonadati</taxon>
        <taxon>Bacteroidota</taxon>
        <taxon>Cytophagia</taxon>
        <taxon>Cytophagales</taxon>
        <taxon>Roseivirgaceae</taxon>
        <taxon>Roseivirga</taxon>
    </lineage>
</organism>
<dbReference type="RefSeq" id="WP_090256819.1">
    <property type="nucleotide sequence ID" value="NZ_FOIR01000001.1"/>
</dbReference>
<keyword evidence="1" id="KW-0472">Membrane</keyword>
<evidence type="ECO:0000313" key="3">
    <source>
        <dbReference type="Proteomes" id="UP000199437"/>
    </source>
</evidence>
<dbReference type="STRING" id="1267423.SAMN05216290_0511"/>
<evidence type="ECO:0000313" key="2">
    <source>
        <dbReference type="EMBL" id="SEV89282.1"/>
    </source>
</evidence>
<dbReference type="GeneID" id="99985271"/>
<feature type="transmembrane region" description="Helical" evidence="1">
    <location>
        <begin position="31"/>
        <end position="48"/>
    </location>
</feature>
<gene>
    <name evidence="2" type="ORF">SAMN05216290_0511</name>
</gene>
<dbReference type="OrthoDB" id="983125at2"/>
<reference evidence="3" key="1">
    <citation type="submission" date="2016-10" db="EMBL/GenBank/DDBJ databases">
        <authorList>
            <person name="Varghese N."/>
            <person name="Submissions S."/>
        </authorList>
    </citation>
    <scope>NUCLEOTIDE SEQUENCE [LARGE SCALE GENOMIC DNA]</scope>
    <source>
        <strain evidence="3">CGMCC 1.12402</strain>
    </source>
</reference>
<proteinExistence type="predicted"/>
<keyword evidence="1" id="KW-1133">Transmembrane helix</keyword>
<protein>
    <submittedName>
        <fullName evidence="2">Uncharacterized protein</fullName>
    </submittedName>
</protein>
<feature type="transmembrane region" description="Helical" evidence="1">
    <location>
        <begin position="7"/>
        <end position="25"/>
    </location>
</feature>
<dbReference type="Proteomes" id="UP000199437">
    <property type="component" value="Unassembled WGS sequence"/>
</dbReference>
<dbReference type="AlphaFoldDB" id="A0A1I0MMB9"/>
<sequence length="69" mass="8311">MKNLGDTILFSLCVVFFVIGVHQTMVFGIEFSYFIFMLSLGMLFLVRYRRMRRKDKEENTTPTKRRRKP</sequence>
<accession>A0A1I0MMB9</accession>
<dbReference type="EMBL" id="FOIR01000001">
    <property type="protein sequence ID" value="SEV89282.1"/>
    <property type="molecule type" value="Genomic_DNA"/>
</dbReference>
<name>A0A1I0MMB9_9BACT</name>
<keyword evidence="1" id="KW-0812">Transmembrane</keyword>
<keyword evidence="3" id="KW-1185">Reference proteome</keyword>